<comment type="cofactor">
    <cofactor evidence="1">
        <name>chloride</name>
        <dbReference type="ChEBI" id="CHEBI:17996"/>
    </cofactor>
</comment>
<dbReference type="Proteomes" id="UP001345963">
    <property type="component" value="Unassembled WGS sequence"/>
</dbReference>
<dbReference type="SUPFAM" id="SSF55486">
    <property type="entry name" value="Metalloproteases ('zincins'), catalytic domain"/>
    <property type="match status" value="1"/>
</dbReference>
<evidence type="ECO:0000313" key="9">
    <source>
        <dbReference type="Proteomes" id="UP001345963"/>
    </source>
</evidence>
<feature type="chain" id="PRO_5045293557" evidence="7">
    <location>
        <begin position="28"/>
        <end position="216"/>
    </location>
</feature>
<evidence type="ECO:0000256" key="3">
    <source>
        <dbReference type="ARBA" id="ARBA00022729"/>
    </source>
</evidence>
<protein>
    <submittedName>
        <fullName evidence="8">Uncharacterized protein</fullName>
    </submittedName>
</protein>
<evidence type="ECO:0000256" key="4">
    <source>
        <dbReference type="ARBA" id="ARBA00023157"/>
    </source>
</evidence>
<comment type="caution">
    <text evidence="6">Lacks conserved residue(s) required for the propagation of feature annotation.</text>
</comment>
<keyword evidence="3 7" id="KW-0732">Signal</keyword>
<evidence type="ECO:0000256" key="2">
    <source>
        <dbReference type="ARBA" id="ARBA00008139"/>
    </source>
</evidence>
<proteinExistence type="inferred from homology"/>
<feature type="signal peptide" evidence="7">
    <location>
        <begin position="1"/>
        <end position="27"/>
    </location>
</feature>
<dbReference type="Pfam" id="PF01401">
    <property type="entry name" value="Peptidase_M2"/>
    <property type="match status" value="1"/>
</dbReference>
<evidence type="ECO:0000256" key="5">
    <source>
        <dbReference type="ARBA" id="ARBA00023180"/>
    </source>
</evidence>
<organism evidence="8 9">
    <name type="scientific">Ataeniobius toweri</name>
    <dbReference type="NCBI Taxonomy" id="208326"/>
    <lineage>
        <taxon>Eukaryota</taxon>
        <taxon>Metazoa</taxon>
        <taxon>Chordata</taxon>
        <taxon>Craniata</taxon>
        <taxon>Vertebrata</taxon>
        <taxon>Euteleostomi</taxon>
        <taxon>Actinopterygii</taxon>
        <taxon>Neopterygii</taxon>
        <taxon>Teleostei</taxon>
        <taxon>Neoteleostei</taxon>
        <taxon>Acanthomorphata</taxon>
        <taxon>Ovalentaria</taxon>
        <taxon>Atherinomorphae</taxon>
        <taxon>Cyprinodontiformes</taxon>
        <taxon>Goodeidae</taxon>
        <taxon>Ataeniobius</taxon>
    </lineage>
</organism>
<dbReference type="InterPro" id="IPR001548">
    <property type="entry name" value="Peptidase_M2"/>
</dbReference>
<keyword evidence="4" id="KW-1015">Disulfide bond</keyword>
<comment type="similarity">
    <text evidence="2 6">Belongs to the peptidase M2 family.</text>
</comment>
<sequence length="216" mass="23686">MGAMASGAHSLVRMALLLLPALMLCEALPASWVPGDYANNISDALRFLSDYNSTAEEVFFNSVSASWNYNTNLTEYNSKLQVAASLEEQAFVDAWGGVAKQVFSKDVLDSLPAKDNKLVKKIMSLGAANLPQAEREEYNTILSTMDSIYSTAKVFPQPNISWSLEPELFNALVRKCLLACTGSYTWPDSVSTCDTFLERGIVQASAGNNLMLTLYR</sequence>
<reference evidence="8 9" key="1">
    <citation type="submission" date="2021-07" db="EMBL/GenBank/DDBJ databases">
        <authorList>
            <person name="Palmer J.M."/>
        </authorList>
    </citation>
    <scope>NUCLEOTIDE SEQUENCE [LARGE SCALE GENOMIC DNA]</scope>
    <source>
        <strain evidence="8 9">AT_MEX2019</strain>
        <tissue evidence="8">Muscle</tissue>
    </source>
</reference>
<comment type="caution">
    <text evidence="8">The sequence shown here is derived from an EMBL/GenBank/DDBJ whole genome shotgun (WGS) entry which is preliminary data.</text>
</comment>
<keyword evidence="5" id="KW-0325">Glycoprotein</keyword>
<evidence type="ECO:0000256" key="7">
    <source>
        <dbReference type="SAM" id="SignalP"/>
    </source>
</evidence>
<gene>
    <name evidence="8" type="ORF">ATANTOWER_018739</name>
</gene>
<name>A0ABU7APX9_9TELE</name>
<dbReference type="PANTHER" id="PTHR10514:SF27">
    <property type="entry name" value="ANGIOTENSIN-CONVERTING ENZYME"/>
    <property type="match status" value="1"/>
</dbReference>
<evidence type="ECO:0000256" key="6">
    <source>
        <dbReference type="PROSITE-ProRule" id="PRU01355"/>
    </source>
</evidence>
<accession>A0ABU7APX9</accession>
<dbReference type="EMBL" id="JAHUTI010023567">
    <property type="protein sequence ID" value="MED6240291.1"/>
    <property type="molecule type" value="Genomic_DNA"/>
</dbReference>
<dbReference type="PANTHER" id="PTHR10514">
    <property type="entry name" value="ANGIOTENSIN-CONVERTING ENZYME"/>
    <property type="match status" value="1"/>
</dbReference>
<evidence type="ECO:0000256" key="1">
    <source>
        <dbReference type="ARBA" id="ARBA00001923"/>
    </source>
</evidence>
<evidence type="ECO:0000313" key="8">
    <source>
        <dbReference type="EMBL" id="MED6240291.1"/>
    </source>
</evidence>
<keyword evidence="9" id="KW-1185">Reference proteome</keyword>
<dbReference type="PROSITE" id="PS52011">
    <property type="entry name" value="PEPTIDASE_M2"/>
    <property type="match status" value="1"/>
</dbReference>